<dbReference type="EMBL" id="LANO01000019">
    <property type="protein sequence ID" value="KJV52673.1"/>
    <property type="molecule type" value="Genomic_DNA"/>
</dbReference>
<protein>
    <submittedName>
        <fullName evidence="2">Alkaline protease secretion domain protein</fullName>
    </submittedName>
</protein>
<accession>A0A0F3MA93</accession>
<name>A0A0F3MA93_ORITS</name>
<evidence type="ECO:0000313" key="2">
    <source>
        <dbReference type="EMBL" id="KJV52673.1"/>
    </source>
</evidence>
<proteinExistence type="predicted"/>
<dbReference type="GO" id="GO:0008233">
    <property type="term" value="F:peptidase activity"/>
    <property type="evidence" value="ECO:0007669"/>
    <property type="project" value="UniProtKB-KW"/>
</dbReference>
<evidence type="ECO:0000256" key="1">
    <source>
        <dbReference type="SAM" id="MobiDB-lite"/>
    </source>
</evidence>
<feature type="region of interest" description="Disordered" evidence="1">
    <location>
        <begin position="1"/>
        <end position="20"/>
    </location>
</feature>
<evidence type="ECO:0000313" key="3">
    <source>
        <dbReference type="Proteomes" id="UP000033769"/>
    </source>
</evidence>
<dbReference type="GO" id="GO:0006508">
    <property type="term" value="P:proteolysis"/>
    <property type="evidence" value="ECO:0007669"/>
    <property type="project" value="UniProtKB-KW"/>
</dbReference>
<dbReference type="Proteomes" id="UP000033769">
    <property type="component" value="Unassembled WGS sequence"/>
</dbReference>
<feature type="compositionally biased region" description="Polar residues" evidence="1">
    <location>
        <begin position="1"/>
        <end position="11"/>
    </location>
</feature>
<dbReference type="PATRIC" id="fig|1359184.3.peg.627"/>
<sequence>MSQLWNDNNNGIKGIIPKMSPQDRKNIMDVLLQNQQKQQKLEKSKWLKSLLKAILLQLTRLIYGIGNAVDSFISFIINSKGTAKNIVVQTARGQYCLEFGS</sequence>
<organism evidence="2 3">
    <name type="scientific">Orientia tsutsugamushi str. Gilliam</name>
    <dbReference type="NCBI Taxonomy" id="1359184"/>
    <lineage>
        <taxon>Bacteria</taxon>
        <taxon>Pseudomonadati</taxon>
        <taxon>Pseudomonadota</taxon>
        <taxon>Alphaproteobacteria</taxon>
        <taxon>Rickettsiales</taxon>
        <taxon>Rickettsiaceae</taxon>
        <taxon>Rickettsieae</taxon>
        <taxon>Orientia</taxon>
    </lineage>
</organism>
<keyword evidence="2" id="KW-0378">Hydrolase</keyword>
<gene>
    <name evidence="2" type="primary">aprE</name>
    <name evidence="2" type="ORF">OTSGILL_1335</name>
</gene>
<comment type="caution">
    <text evidence="2">The sequence shown here is derived from an EMBL/GenBank/DDBJ whole genome shotgun (WGS) entry which is preliminary data.</text>
</comment>
<dbReference type="AlphaFoldDB" id="A0A0F3MA93"/>
<reference evidence="2 3" key="1">
    <citation type="submission" date="2015-02" db="EMBL/GenBank/DDBJ databases">
        <title>Genome Sequencing of Rickettsiales.</title>
        <authorList>
            <person name="Daugherty S.C."/>
            <person name="Su Q."/>
            <person name="Abolude K."/>
            <person name="Beier-Sexton M."/>
            <person name="Carlyon J.A."/>
            <person name="Carter R."/>
            <person name="Day N.P."/>
            <person name="Dumler S.J."/>
            <person name="Dyachenko V."/>
            <person name="Godinez A."/>
            <person name="Kurtti T.J."/>
            <person name="Lichay M."/>
            <person name="Mullins K.E."/>
            <person name="Ott S."/>
            <person name="Pappas-Brown V."/>
            <person name="Paris D.H."/>
            <person name="Patel P."/>
            <person name="Richards A.L."/>
            <person name="Sadzewicz L."/>
            <person name="Sears K."/>
            <person name="Seidman D."/>
            <person name="Sengamalay N."/>
            <person name="Stenos J."/>
            <person name="Tallon L.J."/>
            <person name="Vincent G."/>
            <person name="Fraser C.M."/>
            <person name="Munderloh U."/>
            <person name="Dunning-Hotopp J.C."/>
        </authorList>
    </citation>
    <scope>NUCLEOTIDE SEQUENCE [LARGE SCALE GENOMIC DNA]</scope>
    <source>
        <strain evidence="2 3">Gilliam</strain>
    </source>
</reference>
<keyword evidence="2" id="KW-0645">Protease</keyword>